<keyword evidence="1" id="KW-0175">Coiled coil</keyword>
<sequence length="412" mass="46705">MMSATGNGEQPSPHTTPSPTSKLRRKATTTTTTTVKSRGFCRRISDCIVMGPAASHRVDDQKQHATEKIDQQVEEIEKALQKQKEVKDMYKRLEKTQVFLKYCLQVAQDNGFLELILNKDKLDQDLSLSPTITTHSTTLTPQLSPSPTQFHPHLAPLIRQAKINGWYIHPQEIEILHLSAQGSTADIYRGKWRGLDVAIKCMYPDFFSSNENGVSFFAQEVETLSRQRHPFVLQLIGASLDPPENCWIWTQFLTTNLKDWLHGPGKRQKERTIPLPPLKDRIAKALEISQAMQYLHESKPKILHRDLKPSNIFLDDALHVRVADFGHARYLIDGEKALTGKTGTFIYMAPEIALEVAENGLRPTIAKVDDQMDVLIQLIEQSWHPEPAARPNFSEITSTLRVIEKTLNDCSE</sequence>
<feature type="region of interest" description="Disordered" evidence="2">
    <location>
        <begin position="1"/>
        <end position="34"/>
    </location>
</feature>
<name>A0AAW2SRR6_9LAMI</name>
<evidence type="ECO:0000259" key="3">
    <source>
        <dbReference type="PROSITE" id="PS50011"/>
    </source>
</evidence>
<reference evidence="4" key="1">
    <citation type="submission" date="2020-06" db="EMBL/GenBank/DDBJ databases">
        <authorList>
            <person name="Li T."/>
            <person name="Hu X."/>
            <person name="Zhang T."/>
            <person name="Song X."/>
            <person name="Zhang H."/>
            <person name="Dai N."/>
            <person name="Sheng W."/>
            <person name="Hou X."/>
            <person name="Wei L."/>
        </authorList>
    </citation>
    <scope>NUCLEOTIDE SEQUENCE</scope>
    <source>
        <strain evidence="4">KEN1</strain>
        <tissue evidence="4">Leaf</tissue>
    </source>
</reference>
<dbReference type="PANTHER" id="PTHR44329:SF11">
    <property type="entry name" value="OS09G0443600 PROTEIN"/>
    <property type="match status" value="1"/>
</dbReference>
<comment type="caution">
    <text evidence="4">The sequence shown here is derived from an EMBL/GenBank/DDBJ whole genome shotgun (WGS) entry which is preliminary data.</text>
</comment>
<organism evidence="4">
    <name type="scientific">Sesamum latifolium</name>
    <dbReference type="NCBI Taxonomy" id="2727402"/>
    <lineage>
        <taxon>Eukaryota</taxon>
        <taxon>Viridiplantae</taxon>
        <taxon>Streptophyta</taxon>
        <taxon>Embryophyta</taxon>
        <taxon>Tracheophyta</taxon>
        <taxon>Spermatophyta</taxon>
        <taxon>Magnoliopsida</taxon>
        <taxon>eudicotyledons</taxon>
        <taxon>Gunneridae</taxon>
        <taxon>Pentapetalae</taxon>
        <taxon>asterids</taxon>
        <taxon>lamiids</taxon>
        <taxon>Lamiales</taxon>
        <taxon>Pedaliaceae</taxon>
        <taxon>Sesamum</taxon>
    </lineage>
</organism>
<dbReference type="PROSITE" id="PS50011">
    <property type="entry name" value="PROTEIN_KINASE_DOM"/>
    <property type="match status" value="1"/>
</dbReference>
<dbReference type="InterPro" id="IPR011009">
    <property type="entry name" value="Kinase-like_dom_sf"/>
</dbReference>
<keyword evidence="4" id="KW-0808">Transferase</keyword>
<dbReference type="GO" id="GO:0005524">
    <property type="term" value="F:ATP binding"/>
    <property type="evidence" value="ECO:0007669"/>
    <property type="project" value="InterPro"/>
</dbReference>
<dbReference type="GO" id="GO:0004674">
    <property type="term" value="F:protein serine/threonine kinase activity"/>
    <property type="evidence" value="ECO:0007669"/>
    <property type="project" value="TreeGrafter"/>
</dbReference>
<dbReference type="InterPro" id="IPR000719">
    <property type="entry name" value="Prot_kinase_dom"/>
</dbReference>
<evidence type="ECO:0000256" key="1">
    <source>
        <dbReference type="SAM" id="Coils"/>
    </source>
</evidence>
<dbReference type="AlphaFoldDB" id="A0AAW2SRR6"/>
<evidence type="ECO:0000256" key="2">
    <source>
        <dbReference type="SAM" id="MobiDB-lite"/>
    </source>
</evidence>
<dbReference type="Pfam" id="PF00069">
    <property type="entry name" value="Pkinase"/>
    <property type="match status" value="1"/>
</dbReference>
<gene>
    <name evidence="4" type="ORF">Slati_4387300</name>
</gene>
<dbReference type="InterPro" id="IPR051681">
    <property type="entry name" value="Ser/Thr_Kinases-Pseudokinases"/>
</dbReference>
<dbReference type="SMART" id="SM00220">
    <property type="entry name" value="S_TKc"/>
    <property type="match status" value="1"/>
</dbReference>
<protein>
    <submittedName>
        <fullName evidence="4">Serine/threonine-protein kinase/receptor</fullName>
    </submittedName>
</protein>
<dbReference type="PANTHER" id="PTHR44329">
    <property type="entry name" value="SERINE/THREONINE-PROTEIN KINASE TNNI3K-RELATED"/>
    <property type="match status" value="1"/>
</dbReference>
<dbReference type="Gene3D" id="1.10.510.10">
    <property type="entry name" value="Transferase(Phosphotransferase) domain 1"/>
    <property type="match status" value="1"/>
</dbReference>
<accession>A0AAW2SRR6</accession>
<feature type="coiled-coil region" evidence="1">
    <location>
        <begin position="62"/>
        <end position="96"/>
    </location>
</feature>
<feature type="compositionally biased region" description="Polar residues" evidence="2">
    <location>
        <begin position="1"/>
        <end position="10"/>
    </location>
</feature>
<evidence type="ECO:0000313" key="4">
    <source>
        <dbReference type="EMBL" id="KAL0394211.1"/>
    </source>
</evidence>
<keyword evidence="4" id="KW-0418">Kinase</keyword>
<feature type="domain" description="Protein kinase" evidence="3">
    <location>
        <begin position="173"/>
        <end position="412"/>
    </location>
</feature>
<reference evidence="4" key="2">
    <citation type="journal article" date="2024" name="Plant">
        <title>Genomic evolution and insights into agronomic trait innovations of Sesamum species.</title>
        <authorList>
            <person name="Miao H."/>
            <person name="Wang L."/>
            <person name="Qu L."/>
            <person name="Liu H."/>
            <person name="Sun Y."/>
            <person name="Le M."/>
            <person name="Wang Q."/>
            <person name="Wei S."/>
            <person name="Zheng Y."/>
            <person name="Lin W."/>
            <person name="Duan Y."/>
            <person name="Cao H."/>
            <person name="Xiong S."/>
            <person name="Wang X."/>
            <person name="Wei L."/>
            <person name="Li C."/>
            <person name="Ma Q."/>
            <person name="Ju M."/>
            <person name="Zhao R."/>
            <person name="Li G."/>
            <person name="Mu C."/>
            <person name="Tian Q."/>
            <person name="Mei H."/>
            <person name="Zhang T."/>
            <person name="Gao T."/>
            <person name="Zhang H."/>
        </authorList>
    </citation>
    <scope>NUCLEOTIDE SEQUENCE</scope>
    <source>
        <strain evidence="4">KEN1</strain>
    </source>
</reference>
<proteinExistence type="predicted"/>
<dbReference type="InterPro" id="IPR008271">
    <property type="entry name" value="Ser/Thr_kinase_AS"/>
</dbReference>
<dbReference type="PROSITE" id="PS00108">
    <property type="entry name" value="PROTEIN_KINASE_ST"/>
    <property type="match status" value="1"/>
</dbReference>
<feature type="compositionally biased region" description="Low complexity" evidence="2">
    <location>
        <begin position="11"/>
        <end position="21"/>
    </location>
</feature>
<dbReference type="SUPFAM" id="SSF56112">
    <property type="entry name" value="Protein kinase-like (PK-like)"/>
    <property type="match status" value="1"/>
</dbReference>
<dbReference type="EMBL" id="JACGWN010000016">
    <property type="protein sequence ID" value="KAL0394211.1"/>
    <property type="molecule type" value="Genomic_DNA"/>
</dbReference>